<evidence type="ECO:0000313" key="4">
    <source>
        <dbReference type="EnsemblMetazoa" id="CapteP203104"/>
    </source>
</evidence>
<reference evidence="4" key="3">
    <citation type="submission" date="2015-06" db="UniProtKB">
        <authorList>
            <consortium name="EnsemblMetazoa"/>
        </authorList>
    </citation>
    <scope>IDENTIFICATION</scope>
</reference>
<evidence type="ECO:0000256" key="1">
    <source>
        <dbReference type="SAM" id="MobiDB-lite"/>
    </source>
</evidence>
<feature type="compositionally biased region" description="Low complexity" evidence="1">
    <location>
        <begin position="57"/>
        <end position="89"/>
    </location>
</feature>
<dbReference type="HOGENOM" id="CLU_940869_0_0_1"/>
<evidence type="ECO:0000313" key="5">
    <source>
        <dbReference type="Proteomes" id="UP000014760"/>
    </source>
</evidence>
<feature type="chain" id="PRO_5008788699" description="SEA domain-containing protein" evidence="2">
    <location>
        <begin position="23"/>
        <end position="296"/>
    </location>
</feature>
<dbReference type="EMBL" id="AMQN01005887">
    <property type="status" value="NOT_ANNOTATED_CDS"/>
    <property type="molecule type" value="Genomic_DNA"/>
</dbReference>
<evidence type="ECO:0008006" key="6">
    <source>
        <dbReference type="Google" id="ProtNLM"/>
    </source>
</evidence>
<sequence length="296" mass="32549">MFQMHGLYVITLLVFVVGPAIAARGDSLDGLPVDPPASTFYDVNQHQVDPYSEWKKSPTTTLPSTEASTTPATTTTTPQPATVKQPKTTSTAVIETTMSATDEFLEELAKEEEGLVEDDPYSTTMFPDGLEATTLSALAETEMMAEETYLEQEEQELTKEIAAEQDEGWKEMEEEELKEVEEEEQIIKEELEKTLGETSPPTSTNRSATTPAITASSSTTTDTTPESTTATSAWSDILNIDDLLYVESVYSRFNTFTDIYSTVHLRGLFEKFSAQHGTCEPRKLSIFGGNIGYLSG</sequence>
<evidence type="ECO:0000256" key="2">
    <source>
        <dbReference type="SAM" id="SignalP"/>
    </source>
</evidence>
<keyword evidence="5" id="KW-1185">Reference proteome</keyword>
<feature type="compositionally biased region" description="Polar residues" evidence="1">
    <location>
        <begin position="196"/>
        <end position="206"/>
    </location>
</feature>
<accession>R7V5D8</accession>
<evidence type="ECO:0000313" key="3">
    <source>
        <dbReference type="EMBL" id="ELU11005.1"/>
    </source>
</evidence>
<dbReference type="EMBL" id="KB297068">
    <property type="protein sequence ID" value="ELU11005.1"/>
    <property type="molecule type" value="Genomic_DNA"/>
</dbReference>
<feature type="signal peptide" evidence="2">
    <location>
        <begin position="1"/>
        <end position="22"/>
    </location>
</feature>
<dbReference type="EnsemblMetazoa" id="CapteT203104">
    <property type="protein sequence ID" value="CapteP203104"/>
    <property type="gene ID" value="CapteG203104"/>
</dbReference>
<feature type="region of interest" description="Disordered" evidence="1">
    <location>
        <begin position="191"/>
        <end position="230"/>
    </location>
</feature>
<dbReference type="Proteomes" id="UP000014760">
    <property type="component" value="Unassembled WGS sequence"/>
</dbReference>
<feature type="region of interest" description="Disordered" evidence="1">
    <location>
        <begin position="51"/>
        <end position="89"/>
    </location>
</feature>
<organism evidence="3">
    <name type="scientific">Capitella teleta</name>
    <name type="common">Polychaete worm</name>
    <dbReference type="NCBI Taxonomy" id="283909"/>
    <lineage>
        <taxon>Eukaryota</taxon>
        <taxon>Metazoa</taxon>
        <taxon>Spiralia</taxon>
        <taxon>Lophotrochozoa</taxon>
        <taxon>Annelida</taxon>
        <taxon>Polychaeta</taxon>
        <taxon>Sedentaria</taxon>
        <taxon>Scolecida</taxon>
        <taxon>Capitellidae</taxon>
        <taxon>Capitella</taxon>
    </lineage>
</organism>
<protein>
    <recommendedName>
        <fullName evidence="6">SEA domain-containing protein</fullName>
    </recommendedName>
</protein>
<name>R7V5D8_CAPTE</name>
<reference evidence="3 5" key="2">
    <citation type="journal article" date="2013" name="Nature">
        <title>Insights into bilaterian evolution from three spiralian genomes.</title>
        <authorList>
            <person name="Simakov O."/>
            <person name="Marletaz F."/>
            <person name="Cho S.J."/>
            <person name="Edsinger-Gonzales E."/>
            <person name="Havlak P."/>
            <person name="Hellsten U."/>
            <person name="Kuo D.H."/>
            <person name="Larsson T."/>
            <person name="Lv J."/>
            <person name="Arendt D."/>
            <person name="Savage R."/>
            <person name="Osoegawa K."/>
            <person name="de Jong P."/>
            <person name="Grimwood J."/>
            <person name="Chapman J.A."/>
            <person name="Shapiro H."/>
            <person name="Aerts A."/>
            <person name="Otillar R.P."/>
            <person name="Terry A.Y."/>
            <person name="Boore J.L."/>
            <person name="Grigoriev I.V."/>
            <person name="Lindberg D.R."/>
            <person name="Seaver E.C."/>
            <person name="Weisblat D.A."/>
            <person name="Putnam N.H."/>
            <person name="Rokhsar D.S."/>
        </authorList>
    </citation>
    <scope>NUCLEOTIDE SEQUENCE</scope>
    <source>
        <strain evidence="3 5">I ESC-2004</strain>
    </source>
</reference>
<dbReference type="AlphaFoldDB" id="R7V5D8"/>
<proteinExistence type="predicted"/>
<keyword evidence="2" id="KW-0732">Signal</keyword>
<gene>
    <name evidence="3" type="ORF">CAPTEDRAFT_203104</name>
</gene>
<feature type="compositionally biased region" description="Low complexity" evidence="1">
    <location>
        <begin position="207"/>
        <end position="230"/>
    </location>
</feature>
<reference evidence="5" key="1">
    <citation type="submission" date="2012-12" db="EMBL/GenBank/DDBJ databases">
        <authorList>
            <person name="Hellsten U."/>
            <person name="Grimwood J."/>
            <person name="Chapman J.A."/>
            <person name="Shapiro H."/>
            <person name="Aerts A."/>
            <person name="Otillar R.P."/>
            <person name="Terry A.Y."/>
            <person name="Boore J.L."/>
            <person name="Simakov O."/>
            <person name="Marletaz F."/>
            <person name="Cho S.-J."/>
            <person name="Edsinger-Gonzales E."/>
            <person name="Havlak P."/>
            <person name="Kuo D.-H."/>
            <person name="Larsson T."/>
            <person name="Lv J."/>
            <person name="Arendt D."/>
            <person name="Savage R."/>
            <person name="Osoegawa K."/>
            <person name="de Jong P."/>
            <person name="Lindberg D.R."/>
            <person name="Seaver E.C."/>
            <person name="Weisblat D.A."/>
            <person name="Putnam N.H."/>
            <person name="Grigoriev I.V."/>
            <person name="Rokhsar D.S."/>
        </authorList>
    </citation>
    <scope>NUCLEOTIDE SEQUENCE</scope>
    <source>
        <strain evidence="5">I ESC-2004</strain>
    </source>
</reference>